<accession>A0AAD9WX74</accession>
<evidence type="ECO:0000313" key="3">
    <source>
        <dbReference type="Proteomes" id="UP001280121"/>
    </source>
</evidence>
<gene>
    <name evidence="2" type="ORF">Ddye_020902</name>
</gene>
<dbReference type="EMBL" id="JANJYI010000006">
    <property type="protein sequence ID" value="KAK2645707.1"/>
    <property type="molecule type" value="Genomic_DNA"/>
</dbReference>
<comment type="caution">
    <text evidence="2">The sequence shown here is derived from an EMBL/GenBank/DDBJ whole genome shotgun (WGS) entry which is preliminary data.</text>
</comment>
<protein>
    <submittedName>
        <fullName evidence="2">Uncharacterized protein</fullName>
    </submittedName>
</protein>
<keyword evidence="3" id="KW-1185">Reference proteome</keyword>
<evidence type="ECO:0000313" key="2">
    <source>
        <dbReference type="EMBL" id="KAK2645707.1"/>
    </source>
</evidence>
<sequence>MSPSKRMCLFLLADISNPLIAQAVFLSGLASVETAEAAARAAVKTVSKVDNRASKGSLGFLHRNSKQKGMR</sequence>
<organism evidence="2 3">
    <name type="scientific">Dipteronia dyeriana</name>
    <dbReference type="NCBI Taxonomy" id="168575"/>
    <lineage>
        <taxon>Eukaryota</taxon>
        <taxon>Viridiplantae</taxon>
        <taxon>Streptophyta</taxon>
        <taxon>Embryophyta</taxon>
        <taxon>Tracheophyta</taxon>
        <taxon>Spermatophyta</taxon>
        <taxon>Magnoliopsida</taxon>
        <taxon>eudicotyledons</taxon>
        <taxon>Gunneridae</taxon>
        <taxon>Pentapetalae</taxon>
        <taxon>rosids</taxon>
        <taxon>malvids</taxon>
        <taxon>Sapindales</taxon>
        <taxon>Sapindaceae</taxon>
        <taxon>Hippocastanoideae</taxon>
        <taxon>Acereae</taxon>
        <taxon>Dipteronia</taxon>
    </lineage>
</organism>
<proteinExistence type="predicted"/>
<dbReference type="AlphaFoldDB" id="A0AAD9WX74"/>
<feature type="signal peptide" evidence="1">
    <location>
        <begin position="1"/>
        <end position="23"/>
    </location>
</feature>
<reference evidence="2" key="1">
    <citation type="journal article" date="2023" name="Plant J.">
        <title>Genome sequences and population genomics provide insights into the demographic history, inbreeding, and mutation load of two 'living fossil' tree species of Dipteronia.</title>
        <authorList>
            <person name="Feng Y."/>
            <person name="Comes H.P."/>
            <person name="Chen J."/>
            <person name="Zhu S."/>
            <person name="Lu R."/>
            <person name="Zhang X."/>
            <person name="Li P."/>
            <person name="Qiu J."/>
            <person name="Olsen K.M."/>
            <person name="Qiu Y."/>
        </authorList>
    </citation>
    <scope>NUCLEOTIDE SEQUENCE</scope>
    <source>
        <strain evidence="2">KIB01</strain>
    </source>
</reference>
<keyword evidence="1" id="KW-0732">Signal</keyword>
<evidence type="ECO:0000256" key="1">
    <source>
        <dbReference type="SAM" id="SignalP"/>
    </source>
</evidence>
<dbReference type="Proteomes" id="UP001280121">
    <property type="component" value="Unassembled WGS sequence"/>
</dbReference>
<feature type="chain" id="PRO_5042286772" evidence="1">
    <location>
        <begin position="24"/>
        <end position="71"/>
    </location>
</feature>
<name>A0AAD9WX74_9ROSI</name>